<accession>H0RNH4</accession>
<dbReference type="AlphaFoldDB" id="H0RNH4"/>
<feature type="region of interest" description="Disordered" evidence="1">
    <location>
        <begin position="43"/>
        <end position="76"/>
    </location>
</feature>
<reference evidence="2" key="1">
    <citation type="submission" date="2011-12" db="EMBL/GenBank/DDBJ databases">
        <authorList>
            <person name="Carlson J."/>
            <person name="Booth B."/>
            <person name="Frise E."/>
            <person name="Park S."/>
            <person name="Wan K."/>
            <person name="Yu C."/>
            <person name="Celniker S."/>
        </authorList>
    </citation>
    <scope>NUCLEOTIDE SEQUENCE</scope>
</reference>
<dbReference type="ExpressionAtlas" id="H0RNH4">
    <property type="expression patterns" value="baseline and differential"/>
</dbReference>
<evidence type="ECO:0000256" key="1">
    <source>
        <dbReference type="SAM" id="MobiDB-lite"/>
    </source>
</evidence>
<sequence length="247" mass="27675">MFLLNIPWSGHTGRTAFHIVIFQELGVENLLKMSQSKVPHIVGDDDEYQEATAPESDEITCESSVESDQDDDCSNEDDMDLDGADWSPYVTYEAGTPRRPHSALEITEITEFPKIPKKNPTSPELVIQKPETPDQNDSGSQERLTFSRANNALSESIGARVSQRSRGNLEPFIRRMARSPTPEASEENGSVSQGQLLAKPVDVTEFFHRIAVGLVEQRVCLKPFLALRKHIAQLVGQTLKKSKRMRR</sequence>
<feature type="region of interest" description="Disordered" evidence="1">
    <location>
        <begin position="114"/>
        <end position="141"/>
    </location>
</feature>
<proteinExistence type="evidence at transcript level"/>
<protein>
    <submittedName>
        <fullName evidence="2">FI16666p1</fullName>
    </submittedName>
</protein>
<dbReference type="VEuPathDB" id="VectorBase:FBgn0032375"/>
<feature type="compositionally biased region" description="Acidic residues" evidence="1">
    <location>
        <begin position="44"/>
        <end position="76"/>
    </location>
</feature>
<gene>
    <name evidence="2" type="primary">CG14932-RB</name>
</gene>
<dbReference type="OrthoDB" id="7871672at2759"/>
<name>H0RNH4_DROME</name>
<dbReference type="EMBL" id="BT132896">
    <property type="protein sequence ID" value="AEV23920.1"/>
    <property type="molecule type" value="mRNA"/>
</dbReference>
<evidence type="ECO:0000313" key="2">
    <source>
        <dbReference type="EMBL" id="AEV23920.1"/>
    </source>
</evidence>
<organism evidence="2">
    <name type="scientific">Drosophila melanogaster</name>
    <name type="common">Fruit fly</name>
    <dbReference type="NCBI Taxonomy" id="7227"/>
    <lineage>
        <taxon>Eukaryota</taxon>
        <taxon>Metazoa</taxon>
        <taxon>Ecdysozoa</taxon>
        <taxon>Arthropoda</taxon>
        <taxon>Hexapoda</taxon>
        <taxon>Insecta</taxon>
        <taxon>Pterygota</taxon>
        <taxon>Neoptera</taxon>
        <taxon>Endopterygota</taxon>
        <taxon>Diptera</taxon>
        <taxon>Brachycera</taxon>
        <taxon>Muscomorpha</taxon>
        <taxon>Ephydroidea</taxon>
        <taxon>Drosophilidae</taxon>
        <taxon>Drosophila</taxon>
        <taxon>Sophophora</taxon>
    </lineage>
</organism>